<gene>
    <name evidence="2" type="ORF">VC34_26870</name>
</gene>
<dbReference type="Gene3D" id="3.40.50.720">
    <property type="entry name" value="NAD(P)-binding Rossmann-like Domain"/>
    <property type="match status" value="1"/>
</dbReference>
<protein>
    <submittedName>
        <fullName evidence="2">NAD-dependent dehydratase</fullName>
    </submittedName>
</protein>
<dbReference type="PANTHER" id="PTHR43245:SF53">
    <property type="entry name" value="EPIMERASE-RELATED"/>
    <property type="match status" value="1"/>
</dbReference>
<evidence type="ECO:0000313" key="3">
    <source>
        <dbReference type="Proteomes" id="UP000033500"/>
    </source>
</evidence>
<evidence type="ECO:0000259" key="1">
    <source>
        <dbReference type="Pfam" id="PF01370"/>
    </source>
</evidence>
<accession>A0A0F4SZ23</accession>
<dbReference type="PATRIC" id="fig|294.131.peg.4399"/>
<reference evidence="2 3" key="1">
    <citation type="submission" date="2015-03" db="EMBL/GenBank/DDBJ databases">
        <title>Comparative genomics of Pseudomonas insights into diversity of traits involved in vanlence and defense.</title>
        <authorList>
            <person name="Qin Y."/>
        </authorList>
    </citation>
    <scope>NUCLEOTIDE SEQUENCE [LARGE SCALE GENOMIC DNA]</scope>
    <source>
        <strain evidence="2 3">C3</strain>
    </source>
</reference>
<dbReference type="InterPro" id="IPR001509">
    <property type="entry name" value="Epimerase_deHydtase"/>
</dbReference>
<dbReference type="EMBL" id="LACD01000035">
    <property type="protein sequence ID" value="KJZ36397.1"/>
    <property type="molecule type" value="Genomic_DNA"/>
</dbReference>
<dbReference type="InterPro" id="IPR036291">
    <property type="entry name" value="NAD(P)-bd_dom_sf"/>
</dbReference>
<feature type="domain" description="NAD-dependent epimerase/dehydratase" evidence="1">
    <location>
        <begin position="6"/>
        <end position="243"/>
    </location>
</feature>
<proteinExistence type="predicted"/>
<organism evidence="2 3">
    <name type="scientific">Pseudomonas fluorescens</name>
    <dbReference type="NCBI Taxonomy" id="294"/>
    <lineage>
        <taxon>Bacteria</taxon>
        <taxon>Pseudomonadati</taxon>
        <taxon>Pseudomonadota</taxon>
        <taxon>Gammaproteobacteria</taxon>
        <taxon>Pseudomonadales</taxon>
        <taxon>Pseudomonadaceae</taxon>
        <taxon>Pseudomonas</taxon>
    </lineage>
</organism>
<dbReference type="SUPFAM" id="SSF51735">
    <property type="entry name" value="NAD(P)-binding Rossmann-fold domains"/>
    <property type="match status" value="1"/>
</dbReference>
<dbReference type="PANTHER" id="PTHR43245">
    <property type="entry name" value="BIFUNCTIONAL POLYMYXIN RESISTANCE PROTEIN ARNA"/>
    <property type="match status" value="1"/>
</dbReference>
<comment type="caution">
    <text evidence="2">The sequence shown here is derived from an EMBL/GenBank/DDBJ whole genome shotgun (WGS) entry which is preliminary data.</text>
</comment>
<dbReference type="Gene3D" id="3.90.25.10">
    <property type="entry name" value="UDP-galactose 4-epimerase, domain 1"/>
    <property type="match status" value="1"/>
</dbReference>
<dbReference type="Pfam" id="PF01370">
    <property type="entry name" value="Epimerase"/>
    <property type="match status" value="1"/>
</dbReference>
<name>A0A0F4SZ23_PSEFL</name>
<dbReference type="RefSeq" id="WP_046049285.1">
    <property type="nucleotide sequence ID" value="NZ_LACD01000035.1"/>
</dbReference>
<sequence>MTADRILVTGGAGFIGSHLVEALLESGYSVRVLDDLSSGKLSNLPIDRCHLTLVVGDVADVPTVERAMKDCSAVVHLAAVASVQASVDDPVATHQSNFIGTLNICEAMRQAGVRRVVYASSAAIYGNNGEGMAITEDTPKSPLTPYAADKLASEHFLDFYRRQHGLEPVILRFFNIYGPRQDPSSPYSGVISIFSERAQKKLPITVYGDGEQTRDFVYVNDLVKVLVQAVGESEPIIEPVNVGFNRSTSVNELVATLSELLGRPVTLNHDAPRSGDIKHSRADNSRLLERFSLNSPTCFAEGLGQLLRSIDSGGR</sequence>
<evidence type="ECO:0000313" key="2">
    <source>
        <dbReference type="EMBL" id="KJZ36397.1"/>
    </source>
</evidence>
<dbReference type="Proteomes" id="UP000033500">
    <property type="component" value="Unassembled WGS sequence"/>
</dbReference>
<dbReference type="InterPro" id="IPR050177">
    <property type="entry name" value="Lipid_A_modif_metabolic_enz"/>
</dbReference>
<dbReference type="AlphaFoldDB" id="A0A0F4SZ23"/>